<protein>
    <recommendedName>
        <fullName evidence="4">Dephospho-CoA kinase</fullName>
    </recommendedName>
</protein>
<dbReference type="PROSITE" id="PS51219">
    <property type="entry name" value="DPCK"/>
    <property type="match status" value="1"/>
</dbReference>
<proteinExistence type="inferred from homology"/>
<dbReference type="InterPro" id="IPR001977">
    <property type="entry name" value="Depp_CoAkinase"/>
</dbReference>
<dbReference type="CDD" id="cd02022">
    <property type="entry name" value="DPCK"/>
    <property type="match status" value="1"/>
</dbReference>
<dbReference type="PANTHER" id="PTHR10695">
    <property type="entry name" value="DEPHOSPHO-COA KINASE-RELATED"/>
    <property type="match status" value="1"/>
</dbReference>
<dbReference type="EMBL" id="HBKQ01000632">
    <property type="protein sequence ID" value="CAE2200314.1"/>
    <property type="molecule type" value="Transcribed_RNA"/>
</dbReference>
<evidence type="ECO:0008006" key="4">
    <source>
        <dbReference type="Google" id="ProtNLM"/>
    </source>
</evidence>
<dbReference type="NCBIfam" id="TIGR00152">
    <property type="entry name" value="dephospho-CoA kinase"/>
    <property type="match status" value="1"/>
</dbReference>
<organism evidence="3">
    <name type="scientific">Odontella aurita</name>
    <dbReference type="NCBI Taxonomy" id="265563"/>
    <lineage>
        <taxon>Eukaryota</taxon>
        <taxon>Sar</taxon>
        <taxon>Stramenopiles</taxon>
        <taxon>Ochrophyta</taxon>
        <taxon>Bacillariophyta</taxon>
        <taxon>Mediophyceae</taxon>
        <taxon>Biddulphiophycidae</taxon>
        <taxon>Eupodiscales</taxon>
        <taxon>Odontellaceae</taxon>
        <taxon>Odontella</taxon>
    </lineage>
</organism>
<keyword evidence="2" id="KW-0067">ATP-binding</keyword>
<dbReference type="GO" id="GO:0005524">
    <property type="term" value="F:ATP binding"/>
    <property type="evidence" value="ECO:0007669"/>
    <property type="project" value="UniProtKB-KW"/>
</dbReference>
<dbReference type="PANTHER" id="PTHR10695:SF46">
    <property type="entry name" value="BIFUNCTIONAL COENZYME A SYNTHASE-RELATED"/>
    <property type="match status" value="1"/>
</dbReference>
<dbReference type="HAMAP" id="MF_00376">
    <property type="entry name" value="Dephospho_CoA_kinase"/>
    <property type="match status" value="1"/>
</dbReference>
<evidence type="ECO:0000313" key="3">
    <source>
        <dbReference type="EMBL" id="CAE2200314.1"/>
    </source>
</evidence>
<dbReference type="Gene3D" id="3.40.50.300">
    <property type="entry name" value="P-loop containing nucleotide triphosphate hydrolases"/>
    <property type="match status" value="1"/>
</dbReference>
<keyword evidence="1" id="KW-0547">Nucleotide-binding</keyword>
<name>A0A7S4M4I7_9STRA</name>
<sequence>MARKMLFALGTGVFFTFPTGFVIGILTERAALRPPIGKAFFDVRLWNASVKTAIAAVATQVLRIASNLGGEQVDRDSDASFAFATWVICFCAGARLGSALQPVGLTGGIACGKSTVAKMLMKSKGARKDAFAVVDTDSIAHDILLPNKMGVDSAYHKIIATFGDGVLEEEGSKDEGGQGVRTIDRRVLGDIIFRDPSKRRKLNAITHPLITKVMLKQIVRESLRPSREGTSVVSVDIPLLYEVGYPLRLLVGLEVVVACTPSVQLERLMRRNRDLTRDQCKERIESQTPIDRKVELADFVVRNDGSVENLEQEVDRMRKGVLSRVNGWGFTLPKLVVAFGLVVAVWSELLI</sequence>
<dbReference type="GO" id="GO:0015937">
    <property type="term" value="P:coenzyme A biosynthetic process"/>
    <property type="evidence" value="ECO:0007669"/>
    <property type="project" value="InterPro"/>
</dbReference>
<accession>A0A7S4M4I7</accession>
<dbReference type="AlphaFoldDB" id="A0A7S4M4I7"/>
<gene>
    <name evidence="3" type="ORF">OAUR00152_LOCUS424</name>
</gene>
<dbReference type="GO" id="GO:0004140">
    <property type="term" value="F:dephospho-CoA kinase activity"/>
    <property type="evidence" value="ECO:0007669"/>
    <property type="project" value="InterPro"/>
</dbReference>
<dbReference type="InterPro" id="IPR027417">
    <property type="entry name" value="P-loop_NTPase"/>
</dbReference>
<reference evidence="3" key="1">
    <citation type="submission" date="2021-01" db="EMBL/GenBank/DDBJ databases">
        <authorList>
            <person name="Corre E."/>
            <person name="Pelletier E."/>
            <person name="Niang G."/>
            <person name="Scheremetjew M."/>
            <person name="Finn R."/>
            <person name="Kale V."/>
            <person name="Holt S."/>
            <person name="Cochrane G."/>
            <person name="Meng A."/>
            <person name="Brown T."/>
            <person name="Cohen L."/>
        </authorList>
    </citation>
    <scope>NUCLEOTIDE SEQUENCE</scope>
    <source>
        <strain evidence="3">Isolate 1302-5</strain>
    </source>
</reference>
<dbReference type="SUPFAM" id="SSF52540">
    <property type="entry name" value="P-loop containing nucleoside triphosphate hydrolases"/>
    <property type="match status" value="1"/>
</dbReference>
<evidence type="ECO:0000256" key="2">
    <source>
        <dbReference type="ARBA" id="ARBA00022840"/>
    </source>
</evidence>
<dbReference type="Pfam" id="PF01121">
    <property type="entry name" value="CoaE"/>
    <property type="match status" value="1"/>
</dbReference>
<evidence type="ECO:0000256" key="1">
    <source>
        <dbReference type="ARBA" id="ARBA00022741"/>
    </source>
</evidence>